<name>A0A1H8DLH4_9BACL</name>
<dbReference type="EMBL" id="FOCQ01000005">
    <property type="protein sequence ID" value="SEN07624.1"/>
    <property type="molecule type" value="Genomic_DNA"/>
</dbReference>
<dbReference type="RefSeq" id="WP_089966868.1">
    <property type="nucleotide sequence ID" value="NZ_FOCQ01000005.1"/>
</dbReference>
<dbReference type="Proteomes" id="UP000199695">
    <property type="component" value="Unassembled WGS sequence"/>
</dbReference>
<accession>A0A1H8DLH4</accession>
<organism evidence="1 2">
    <name type="scientific">Lihuaxuella thermophila</name>
    <dbReference type="NCBI Taxonomy" id="1173111"/>
    <lineage>
        <taxon>Bacteria</taxon>
        <taxon>Bacillati</taxon>
        <taxon>Bacillota</taxon>
        <taxon>Bacilli</taxon>
        <taxon>Bacillales</taxon>
        <taxon>Thermoactinomycetaceae</taxon>
        <taxon>Lihuaxuella</taxon>
    </lineage>
</organism>
<evidence type="ECO:0000313" key="1">
    <source>
        <dbReference type="EMBL" id="SEN07624.1"/>
    </source>
</evidence>
<protein>
    <submittedName>
        <fullName evidence="1">SR1 protein</fullName>
    </submittedName>
</protein>
<dbReference type="OrthoDB" id="2971595at2"/>
<dbReference type="InterPro" id="IPR025236">
    <property type="entry name" value="SR1P"/>
</dbReference>
<proteinExistence type="predicted"/>
<keyword evidence="2" id="KW-1185">Reference proteome</keyword>
<dbReference type="AlphaFoldDB" id="A0A1H8DLH4"/>
<dbReference type="Pfam" id="PF13790">
    <property type="entry name" value="SR1P"/>
    <property type="match status" value="1"/>
</dbReference>
<gene>
    <name evidence="1" type="ORF">SAMN05444955_105224</name>
</gene>
<reference evidence="1 2" key="1">
    <citation type="submission" date="2016-10" db="EMBL/GenBank/DDBJ databases">
        <authorList>
            <person name="de Groot N.N."/>
        </authorList>
    </citation>
    <scope>NUCLEOTIDE SEQUENCE [LARGE SCALE GENOMIC DNA]</scope>
    <source>
        <strain evidence="1 2">DSM 46701</strain>
    </source>
</reference>
<sequence length="40" mass="4507">MEAIICQTCDEVITYVESEKVGTLYGKCTGCEKHDHNTEQ</sequence>
<evidence type="ECO:0000313" key="2">
    <source>
        <dbReference type="Proteomes" id="UP000199695"/>
    </source>
</evidence>